<keyword evidence="6" id="KW-1185">Reference proteome</keyword>
<sequence>MSEEQGKDSLSKMSLSEKHSVRSGSHVFSSVSVKSDWSKDEAPYFSEKNTSSTKRLQNDALDSYFRTHEKHRNFTDNLLQIFQDLENKMITFLKNELEKFKKILQKQNLQDFVKDFNENRCCNKEAALELTLYFLREMKQDDAANTLKDELVFIHQLKCSLKKKYQCVFEGIAKQDTKTLKLQDH</sequence>
<gene>
    <name evidence="5" type="ORF">Q8A67_006287</name>
</gene>
<dbReference type="Proteomes" id="UP001187343">
    <property type="component" value="Unassembled WGS sequence"/>
</dbReference>
<accession>A0AA88Q000</accession>
<comment type="subcellular location">
    <subcellularLocation>
        <location evidence="1">Cytoplasm</location>
    </subcellularLocation>
</comment>
<feature type="region of interest" description="Disordered" evidence="4">
    <location>
        <begin position="1"/>
        <end position="37"/>
    </location>
</feature>
<organism evidence="5 6">
    <name type="scientific">Cirrhinus molitorella</name>
    <name type="common">mud carp</name>
    <dbReference type="NCBI Taxonomy" id="172907"/>
    <lineage>
        <taxon>Eukaryota</taxon>
        <taxon>Metazoa</taxon>
        <taxon>Chordata</taxon>
        <taxon>Craniata</taxon>
        <taxon>Vertebrata</taxon>
        <taxon>Euteleostomi</taxon>
        <taxon>Actinopterygii</taxon>
        <taxon>Neopterygii</taxon>
        <taxon>Teleostei</taxon>
        <taxon>Ostariophysi</taxon>
        <taxon>Cypriniformes</taxon>
        <taxon>Cyprinidae</taxon>
        <taxon>Labeoninae</taxon>
        <taxon>Labeonini</taxon>
        <taxon>Cirrhinus</taxon>
    </lineage>
</organism>
<proteinExistence type="predicted"/>
<protein>
    <submittedName>
        <fullName evidence="5">Uncharacterized protein</fullName>
    </submittedName>
</protein>
<dbReference type="EMBL" id="JAUYZG010000005">
    <property type="protein sequence ID" value="KAK2907302.1"/>
    <property type="molecule type" value="Genomic_DNA"/>
</dbReference>
<feature type="compositionally biased region" description="Basic and acidic residues" evidence="4">
    <location>
        <begin position="1"/>
        <end position="20"/>
    </location>
</feature>
<evidence type="ECO:0000256" key="4">
    <source>
        <dbReference type="SAM" id="MobiDB-lite"/>
    </source>
</evidence>
<name>A0AA88Q000_9TELE</name>
<keyword evidence="3" id="KW-0677">Repeat</keyword>
<dbReference type="PANTHER" id="PTHR45690:SF19">
    <property type="entry name" value="NACHT, LRR AND PYD DOMAINS-CONTAINING PROTEIN 3"/>
    <property type="match status" value="1"/>
</dbReference>
<dbReference type="AlphaFoldDB" id="A0AA88Q000"/>
<evidence type="ECO:0000256" key="2">
    <source>
        <dbReference type="ARBA" id="ARBA00022490"/>
    </source>
</evidence>
<dbReference type="PANTHER" id="PTHR45690">
    <property type="entry name" value="NACHT, LRR AND PYD DOMAINS-CONTAINING PROTEIN 12"/>
    <property type="match status" value="1"/>
</dbReference>
<evidence type="ECO:0000313" key="5">
    <source>
        <dbReference type="EMBL" id="KAK2907302.1"/>
    </source>
</evidence>
<evidence type="ECO:0000256" key="3">
    <source>
        <dbReference type="ARBA" id="ARBA00022737"/>
    </source>
</evidence>
<dbReference type="GO" id="GO:0005737">
    <property type="term" value="C:cytoplasm"/>
    <property type="evidence" value="ECO:0007669"/>
    <property type="project" value="UniProtKB-SubCell"/>
</dbReference>
<dbReference type="InterPro" id="IPR050637">
    <property type="entry name" value="NLRP_innate_immun_reg"/>
</dbReference>
<comment type="caution">
    <text evidence="5">The sequence shown here is derived from an EMBL/GenBank/DDBJ whole genome shotgun (WGS) entry which is preliminary data.</text>
</comment>
<reference evidence="5" key="1">
    <citation type="submission" date="2023-08" db="EMBL/GenBank/DDBJ databases">
        <title>Chromosome-level Genome Assembly of mud carp (Cirrhinus molitorella).</title>
        <authorList>
            <person name="Liu H."/>
        </authorList>
    </citation>
    <scope>NUCLEOTIDE SEQUENCE</scope>
    <source>
        <strain evidence="5">Prfri</strain>
        <tissue evidence="5">Muscle</tissue>
    </source>
</reference>
<evidence type="ECO:0000256" key="1">
    <source>
        <dbReference type="ARBA" id="ARBA00004496"/>
    </source>
</evidence>
<evidence type="ECO:0000313" key="6">
    <source>
        <dbReference type="Proteomes" id="UP001187343"/>
    </source>
</evidence>
<keyword evidence="2" id="KW-0963">Cytoplasm</keyword>